<organism evidence="1 2">
    <name type="scientific">Aspergillus minisclerotigenes</name>
    <dbReference type="NCBI Taxonomy" id="656917"/>
    <lineage>
        <taxon>Eukaryota</taxon>
        <taxon>Fungi</taxon>
        <taxon>Dikarya</taxon>
        <taxon>Ascomycota</taxon>
        <taxon>Pezizomycotina</taxon>
        <taxon>Eurotiomycetes</taxon>
        <taxon>Eurotiomycetidae</taxon>
        <taxon>Eurotiales</taxon>
        <taxon>Aspergillaceae</taxon>
        <taxon>Aspergillus</taxon>
        <taxon>Aspergillus subgen. Circumdati</taxon>
    </lineage>
</organism>
<accession>A0A5N6J470</accession>
<dbReference type="EMBL" id="ML732799">
    <property type="protein sequence ID" value="KAB8273067.1"/>
    <property type="molecule type" value="Genomic_DNA"/>
</dbReference>
<proteinExistence type="predicted"/>
<protein>
    <submittedName>
        <fullName evidence="1">Uncharacterized protein</fullName>
    </submittedName>
</protein>
<name>A0A5N6J470_9EURO</name>
<keyword evidence="2" id="KW-1185">Reference proteome</keyword>
<reference evidence="1 2" key="1">
    <citation type="submission" date="2019-04" db="EMBL/GenBank/DDBJ databases">
        <title>Fungal friends and foes A comparative genomics study of 23 Aspergillus species from section Flavi.</title>
        <authorList>
            <consortium name="DOE Joint Genome Institute"/>
            <person name="Kjaerbolling I."/>
            <person name="Vesth T.C."/>
            <person name="Frisvad J.C."/>
            <person name="Nybo J.L."/>
            <person name="Theobald S."/>
            <person name="Kildgaard S."/>
            <person name="Petersen T.I."/>
            <person name="Kuo A."/>
            <person name="Sato A."/>
            <person name="Lyhne E.K."/>
            <person name="Kogle M.E."/>
            <person name="Wiebenga A."/>
            <person name="Kun R.S."/>
            <person name="Lubbers R.J."/>
            <person name="Makela M.R."/>
            <person name="Barry K."/>
            <person name="Chovatia M."/>
            <person name="Clum A."/>
            <person name="Daum C."/>
            <person name="Haridas S."/>
            <person name="He G."/>
            <person name="LaButti K."/>
            <person name="Lipzen A."/>
            <person name="Mondo S."/>
            <person name="Pangilinan J."/>
            <person name="Riley R."/>
            <person name="Salamov A."/>
            <person name="Simmons B.A."/>
            <person name="Magnuson J.K."/>
            <person name="Henrissat B."/>
            <person name="Mortensen U.H."/>
            <person name="Larsen T.O."/>
            <person name="De vries R.P."/>
            <person name="Grigoriev I.V."/>
            <person name="Machida M."/>
            <person name="Baker S.E."/>
            <person name="Andersen M.R."/>
        </authorList>
    </citation>
    <scope>NUCLEOTIDE SEQUENCE [LARGE SCALE GENOMIC DNA]</scope>
    <source>
        <strain evidence="1 2">CBS 117635</strain>
    </source>
</reference>
<sequence>MHACHNQRVETVYQKKALSALSKSREIGRSRRSRLQISLLLLPLTRLILAMPACLLESNHKIDGLLVVLGHVDISLCCNCSRPISQRNQLTGR</sequence>
<evidence type="ECO:0000313" key="1">
    <source>
        <dbReference type="EMBL" id="KAB8273067.1"/>
    </source>
</evidence>
<dbReference type="AlphaFoldDB" id="A0A5N6J470"/>
<evidence type="ECO:0000313" key="2">
    <source>
        <dbReference type="Proteomes" id="UP000326289"/>
    </source>
</evidence>
<gene>
    <name evidence="1" type="ORF">BDV30DRAFT_211113</name>
</gene>
<dbReference type="Proteomes" id="UP000326289">
    <property type="component" value="Unassembled WGS sequence"/>
</dbReference>